<dbReference type="Proteomes" id="UP000593765">
    <property type="component" value="Chromosome"/>
</dbReference>
<dbReference type="RefSeq" id="WP_206290515.1">
    <property type="nucleotide sequence ID" value="NZ_CP063458.1"/>
</dbReference>
<dbReference type="NCBIfam" id="NF041518">
    <property type="entry name" value="choice_anch_Q"/>
    <property type="match status" value="1"/>
</dbReference>
<keyword evidence="2" id="KW-0964">Secreted</keyword>
<keyword evidence="3" id="KW-0732">Signal</keyword>
<protein>
    <recommendedName>
        <fullName evidence="4">SD-repeat containing protein B domain-containing protein</fullName>
    </recommendedName>
</protein>
<comment type="subcellular location">
    <subcellularLocation>
        <location evidence="1">Secreted</location>
    </subcellularLocation>
</comment>
<dbReference type="Pfam" id="PF17210">
    <property type="entry name" value="SdrD_B"/>
    <property type="match status" value="1"/>
</dbReference>
<evidence type="ECO:0000256" key="1">
    <source>
        <dbReference type="ARBA" id="ARBA00004613"/>
    </source>
</evidence>
<organism evidence="5 6">
    <name type="scientific">Humisphaera borealis</name>
    <dbReference type="NCBI Taxonomy" id="2807512"/>
    <lineage>
        <taxon>Bacteria</taxon>
        <taxon>Pseudomonadati</taxon>
        <taxon>Planctomycetota</taxon>
        <taxon>Phycisphaerae</taxon>
        <taxon>Tepidisphaerales</taxon>
        <taxon>Tepidisphaeraceae</taxon>
        <taxon>Humisphaera</taxon>
    </lineage>
</organism>
<dbReference type="EMBL" id="CP063458">
    <property type="protein sequence ID" value="QOV87607.1"/>
    <property type="molecule type" value="Genomic_DNA"/>
</dbReference>
<sequence length="655" mass="66938">MRNQRTNPAESSGARTITPDLRIPWLERLENRLLFSTYTVTTLGDAVGAITPNGAGKFNASSLRAAITAANAHAGADTINFAASVTGTINLGKALPQIADTLTLTGPGSAKLTVQRSAAAVTDFSIFSLDAGKTMSLLGMKIANGTGTPNANEQTRGGGIFNSGNLAVSKCVISANSAKADPYSWDADGGGGIINFGTLTVTDSTISENSTGSYKGGGMQNNGTLILNHCTLSRNTGSTIENTGSLVVNDSTFSENFSGTIENSGMLDIRRCTFTNNWGSINQSRGVLTMKDSNLSGNGGSGVGIYAGVATITGCTITGSSSGAGGGIYNSGVLTLIDSTLYGNEGLDDERSTGVGGGIYNRGPLTVRSSTIAGNVAGGIYNVGAAMTLTNCIVAGNASGDVANLDFSYSGDIDQPDIPPGTIGSSSSHNVVGTVAWGGIISGGWYSYVSLVYEASLTNLVNGKNGNRLGVTASQLKLGPLASNGGPTQTMALLPGSIAINAGSNAKALDADGKPLTTDQRGTGFARLVGGTVDVGAFEVQSSVVTSKGSVAGVVFKDLNGNRIQDAGEAGLKGWLVWADLNKDGRLNYNEPRTVTNSAGRYTLTNVPAGYQLLRLEKRTGWQQTTPRGGGAHGPTILTGKLLTGWHFGLKPILG</sequence>
<dbReference type="SUPFAM" id="SSF117074">
    <property type="entry name" value="Hypothetical protein PA1324"/>
    <property type="match status" value="1"/>
</dbReference>
<dbReference type="InterPro" id="IPR013783">
    <property type="entry name" value="Ig-like_fold"/>
</dbReference>
<dbReference type="KEGG" id="hbs:IPV69_15065"/>
<evidence type="ECO:0000313" key="5">
    <source>
        <dbReference type="EMBL" id="QOV87607.1"/>
    </source>
</evidence>
<dbReference type="InterPro" id="IPR059226">
    <property type="entry name" value="Choice_anch_Q_dom"/>
</dbReference>
<gene>
    <name evidence="5" type="ORF">IPV69_15065</name>
</gene>
<dbReference type="SUPFAM" id="SSF51126">
    <property type="entry name" value="Pectin lyase-like"/>
    <property type="match status" value="2"/>
</dbReference>
<dbReference type="InterPro" id="IPR033764">
    <property type="entry name" value="Sdr_B"/>
</dbReference>
<proteinExistence type="predicted"/>
<dbReference type="InterPro" id="IPR011050">
    <property type="entry name" value="Pectin_lyase_fold/virulence"/>
</dbReference>
<evidence type="ECO:0000259" key="4">
    <source>
        <dbReference type="Pfam" id="PF17210"/>
    </source>
</evidence>
<evidence type="ECO:0000256" key="2">
    <source>
        <dbReference type="ARBA" id="ARBA00022525"/>
    </source>
</evidence>
<evidence type="ECO:0000313" key="6">
    <source>
        <dbReference type="Proteomes" id="UP000593765"/>
    </source>
</evidence>
<dbReference type="AlphaFoldDB" id="A0A7M2WQ10"/>
<dbReference type="GO" id="GO:0005576">
    <property type="term" value="C:extracellular region"/>
    <property type="evidence" value="ECO:0007669"/>
    <property type="project" value="UniProtKB-SubCell"/>
</dbReference>
<evidence type="ECO:0000256" key="3">
    <source>
        <dbReference type="ARBA" id="ARBA00022729"/>
    </source>
</evidence>
<accession>A0A7M2WQ10</accession>
<keyword evidence="6" id="KW-1185">Reference proteome</keyword>
<dbReference type="Gene3D" id="2.60.40.10">
    <property type="entry name" value="Immunoglobulins"/>
    <property type="match status" value="1"/>
</dbReference>
<feature type="domain" description="SD-repeat containing protein B" evidence="4">
    <location>
        <begin position="551"/>
        <end position="630"/>
    </location>
</feature>
<reference evidence="5 6" key="1">
    <citation type="submission" date="2020-10" db="EMBL/GenBank/DDBJ databases">
        <title>Wide distribution of Phycisphaera-like planctomycetes from WD2101 soil group in peatlands and genome analysis of the first cultivated representative.</title>
        <authorList>
            <person name="Dedysh S.N."/>
            <person name="Beletsky A.V."/>
            <person name="Ivanova A."/>
            <person name="Kulichevskaya I.S."/>
            <person name="Suzina N.E."/>
            <person name="Philippov D.A."/>
            <person name="Rakitin A.L."/>
            <person name="Mardanov A.V."/>
            <person name="Ravin N.V."/>
        </authorList>
    </citation>
    <scope>NUCLEOTIDE SEQUENCE [LARGE SCALE GENOMIC DNA]</scope>
    <source>
        <strain evidence="5 6">M1803</strain>
    </source>
</reference>
<name>A0A7M2WQ10_9BACT</name>